<evidence type="ECO:0000256" key="5">
    <source>
        <dbReference type="SAM" id="SignalP"/>
    </source>
</evidence>
<dbReference type="PROSITE" id="PS51257">
    <property type="entry name" value="PROKAR_LIPOPROTEIN"/>
    <property type="match status" value="1"/>
</dbReference>
<dbReference type="Gene3D" id="1.10.760.10">
    <property type="entry name" value="Cytochrome c-like domain"/>
    <property type="match status" value="1"/>
</dbReference>
<keyword evidence="1 4" id="KW-0349">Heme</keyword>
<evidence type="ECO:0000259" key="6">
    <source>
        <dbReference type="PROSITE" id="PS51007"/>
    </source>
</evidence>
<evidence type="ECO:0000313" key="7">
    <source>
        <dbReference type="EMBL" id="TXF90809.1"/>
    </source>
</evidence>
<evidence type="ECO:0000256" key="3">
    <source>
        <dbReference type="ARBA" id="ARBA00023004"/>
    </source>
</evidence>
<evidence type="ECO:0000256" key="2">
    <source>
        <dbReference type="ARBA" id="ARBA00022723"/>
    </source>
</evidence>
<dbReference type="SUPFAM" id="SSF46626">
    <property type="entry name" value="Cytochrome c"/>
    <property type="match status" value="1"/>
</dbReference>
<keyword evidence="3 4" id="KW-0408">Iron</keyword>
<keyword evidence="2 4" id="KW-0479">Metal-binding</keyword>
<dbReference type="PROSITE" id="PS51007">
    <property type="entry name" value="CYTC"/>
    <property type="match status" value="1"/>
</dbReference>
<dbReference type="RefSeq" id="WP_147929637.1">
    <property type="nucleotide sequence ID" value="NZ_VOXD01000005.1"/>
</dbReference>
<dbReference type="AlphaFoldDB" id="A0A5C7FYQ7"/>
<evidence type="ECO:0000256" key="1">
    <source>
        <dbReference type="ARBA" id="ARBA00022617"/>
    </source>
</evidence>
<feature type="signal peptide" evidence="5">
    <location>
        <begin position="1"/>
        <end position="19"/>
    </location>
</feature>
<dbReference type="GO" id="GO:0046872">
    <property type="term" value="F:metal ion binding"/>
    <property type="evidence" value="ECO:0007669"/>
    <property type="project" value="UniProtKB-KW"/>
</dbReference>
<proteinExistence type="predicted"/>
<dbReference type="GO" id="GO:0004130">
    <property type="term" value="F:cytochrome-c peroxidase activity"/>
    <property type="evidence" value="ECO:0007669"/>
    <property type="project" value="TreeGrafter"/>
</dbReference>
<reference evidence="7 8" key="1">
    <citation type="submission" date="2019-08" db="EMBL/GenBank/DDBJ databases">
        <title>Lewinella sp. strain SSH13 Genome sequencing and assembly.</title>
        <authorList>
            <person name="Kim I."/>
        </authorList>
    </citation>
    <scope>NUCLEOTIDE SEQUENCE [LARGE SCALE GENOMIC DNA]</scope>
    <source>
        <strain evidence="7 8">SSH13</strain>
    </source>
</reference>
<dbReference type="Pfam" id="PF21419">
    <property type="entry name" value="RoxA-like_Cyt-c"/>
    <property type="match status" value="1"/>
</dbReference>
<comment type="caution">
    <text evidence="7">The sequence shown here is derived from an EMBL/GenBank/DDBJ whole genome shotgun (WGS) entry which is preliminary data.</text>
</comment>
<dbReference type="PANTHER" id="PTHR30600:SF9">
    <property type="entry name" value="BLR7738 PROTEIN"/>
    <property type="match status" value="1"/>
</dbReference>
<dbReference type="NCBIfam" id="NF040606">
    <property type="entry name" value="CytoC_perox"/>
    <property type="match status" value="1"/>
</dbReference>
<evidence type="ECO:0000256" key="4">
    <source>
        <dbReference type="PROSITE-ProRule" id="PRU00433"/>
    </source>
</evidence>
<gene>
    <name evidence="7" type="ORF">FUA23_05050</name>
</gene>
<dbReference type="InterPro" id="IPR047758">
    <property type="entry name" value="CytoC_perox"/>
</dbReference>
<dbReference type="InterPro" id="IPR036909">
    <property type="entry name" value="Cyt_c-like_dom_sf"/>
</dbReference>
<dbReference type="EMBL" id="VOXD01000005">
    <property type="protein sequence ID" value="TXF90809.1"/>
    <property type="molecule type" value="Genomic_DNA"/>
</dbReference>
<name>A0A5C7FYQ7_9BACT</name>
<protein>
    <recommendedName>
        <fullName evidence="6">Cytochrome c domain-containing protein</fullName>
    </recommendedName>
</protein>
<organism evidence="7 8">
    <name type="scientific">Neolewinella aurantiaca</name>
    <dbReference type="NCBI Taxonomy" id="2602767"/>
    <lineage>
        <taxon>Bacteria</taxon>
        <taxon>Pseudomonadati</taxon>
        <taxon>Bacteroidota</taxon>
        <taxon>Saprospiria</taxon>
        <taxon>Saprospirales</taxon>
        <taxon>Lewinellaceae</taxon>
        <taxon>Neolewinella</taxon>
    </lineage>
</organism>
<feature type="chain" id="PRO_5023020605" description="Cytochrome c domain-containing protein" evidence="5">
    <location>
        <begin position="20"/>
        <end position="616"/>
    </location>
</feature>
<dbReference type="GO" id="GO:0020037">
    <property type="term" value="F:heme binding"/>
    <property type="evidence" value="ECO:0007669"/>
    <property type="project" value="InterPro"/>
</dbReference>
<dbReference type="InterPro" id="IPR051395">
    <property type="entry name" value="Cytochrome_c_Peroxidase/MauG"/>
</dbReference>
<dbReference type="Proteomes" id="UP000321907">
    <property type="component" value="Unassembled WGS sequence"/>
</dbReference>
<feature type="domain" description="Cytochrome c" evidence="6">
    <location>
        <begin position="357"/>
        <end position="616"/>
    </location>
</feature>
<keyword evidence="8" id="KW-1185">Reference proteome</keyword>
<keyword evidence="5" id="KW-0732">Signal</keyword>
<accession>A0A5C7FYQ7</accession>
<dbReference type="GO" id="GO:0009055">
    <property type="term" value="F:electron transfer activity"/>
    <property type="evidence" value="ECO:0007669"/>
    <property type="project" value="InterPro"/>
</dbReference>
<evidence type="ECO:0000313" key="8">
    <source>
        <dbReference type="Proteomes" id="UP000321907"/>
    </source>
</evidence>
<sequence>MKKLIVAVTLLVLTITACKVISPVYNDSIIPDLVVVPADGEVDTDWTRFDQGWDWNTSNAFWFTSQGAEVLPYTWFTWLEQPNNQKLFRNTEHMEMLGYLPALASRHNPAGLPIGFAITRSESMKEAYVGFTCAACHTNMIEHDGEKFIIDGAPTLANFVLLYDRLVGALEVTYKDDMKFERFSNRVLGRRHSKEEAEELREELLAAAKGAALRKDVNALPEHYPEDFTSWGRLDAFTNIMNAGTAFALNKLDNKNYPVAPVSYPFLWGTHQSDFVQWNGGASNIPRSVGPMVRNAGEVVGVFGGLTIKEKPNNKKGFDYFGTLDFQGLGRVEGFVKSLKAPQWDDPESNLPAVDPERVARGEILYRDNCIECHKVVPKDMQYKNYKADMVPLADVGTDPMTAWAAENYMASSGILKGSKAMILKGDVMGDTVQAITIPVNGVAGLVLRSPTKVMEGIGITRKMGGRGLRRDIKRLNQRQDSLVEANTLEAGHQKWENIQNTETKLIVDSLEYKARPLNGIWATAPYLHNGSVPNLWELLKAPKDRVKSFWVGSRVFDPRKVGFVSNRGKNEFKVYREVDGKKTMMLGNSNLGHDYAGGQYTDEQKWDLIEYMKTL</sequence>
<dbReference type="PANTHER" id="PTHR30600">
    <property type="entry name" value="CYTOCHROME C PEROXIDASE-RELATED"/>
    <property type="match status" value="1"/>
</dbReference>
<dbReference type="OrthoDB" id="417271at2"/>
<dbReference type="InterPro" id="IPR009056">
    <property type="entry name" value="Cyt_c-like_dom"/>
</dbReference>